<keyword evidence="3 10" id="KW-0328">Glycosyltransferase</keyword>
<proteinExistence type="inferred from homology"/>
<evidence type="ECO:0000313" key="11">
    <source>
        <dbReference type="EMBL" id="KAK3607174.1"/>
    </source>
</evidence>
<dbReference type="AlphaFoldDB" id="A0AAE0TC40"/>
<dbReference type="Pfam" id="PF01762">
    <property type="entry name" value="Galactosyl_T"/>
    <property type="match status" value="1"/>
</dbReference>
<evidence type="ECO:0000256" key="6">
    <source>
        <dbReference type="ARBA" id="ARBA00022968"/>
    </source>
</evidence>
<protein>
    <recommendedName>
        <fullName evidence="10">Hexosyltransferase</fullName>
        <ecNumber evidence="10">2.4.1.-</ecNumber>
    </recommendedName>
</protein>
<keyword evidence="7" id="KW-1133">Transmembrane helix</keyword>
<organism evidence="11 12">
    <name type="scientific">Potamilus streckersoni</name>
    <dbReference type="NCBI Taxonomy" id="2493646"/>
    <lineage>
        <taxon>Eukaryota</taxon>
        <taxon>Metazoa</taxon>
        <taxon>Spiralia</taxon>
        <taxon>Lophotrochozoa</taxon>
        <taxon>Mollusca</taxon>
        <taxon>Bivalvia</taxon>
        <taxon>Autobranchia</taxon>
        <taxon>Heteroconchia</taxon>
        <taxon>Palaeoheterodonta</taxon>
        <taxon>Unionida</taxon>
        <taxon>Unionoidea</taxon>
        <taxon>Unionidae</taxon>
        <taxon>Ambleminae</taxon>
        <taxon>Lampsilini</taxon>
        <taxon>Potamilus</taxon>
    </lineage>
</organism>
<dbReference type="PANTHER" id="PTHR11214:SF364">
    <property type="entry name" value="HEXOSYLTRANSFERASE"/>
    <property type="match status" value="1"/>
</dbReference>
<keyword evidence="12" id="KW-1185">Reference proteome</keyword>
<name>A0AAE0TC40_9BIVA</name>
<evidence type="ECO:0000256" key="5">
    <source>
        <dbReference type="ARBA" id="ARBA00022692"/>
    </source>
</evidence>
<keyword evidence="8 10" id="KW-0333">Golgi apparatus</keyword>
<evidence type="ECO:0000256" key="2">
    <source>
        <dbReference type="ARBA" id="ARBA00008661"/>
    </source>
</evidence>
<evidence type="ECO:0000313" key="12">
    <source>
        <dbReference type="Proteomes" id="UP001195483"/>
    </source>
</evidence>
<evidence type="ECO:0000256" key="3">
    <source>
        <dbReference type="ARBA" id="ARBA00022676"/>
    </source>
</evidence>
<accession>A0AAE0TC40</accession>
<evidence type="ECO:0000256" key="10">
    <source>
        <dbReference type="RuleBase" id="RU363063"/>
    </source>
</evidence>
<sequence>MVHSAVLKFDRRKSLRETWANPRLLQNHPAWIVFLVGKTKSSTSQKALEIESETFSDVVQGDFIDDYHNLTHKGIHGYRWIVKYCEKVQFILKIDDDVFVNIFLVIRELLPKYQEGQRLIVCRFITEADIDRYGKYAVDPDYFPGYKRSPLQCCMGAFVLMLSNIVLEMYETAKNIPFYWIDDFYYLAFFQIN</sequence>
<keyword evidence="4" id="KW-0808">Transferase</keyword>
<keyword evidence="6" id="KW-0735">Signal-anchor</keyword>
<dbReference type="EMBL" id="JAEAOA010000479">
    <property type="protein sequence ID" value="KAK3607174.1"/>
    <property type="molecule type" value="Genomic_DNA"/>
</dbReference>
<dbReference type="GO" id="GO:0016758">
    <property type="term" value="F:hexosyltransferase activity"/>
    <property type="evidence" value="ECO:0007669"/>
    <property type="project" value="InterPro"/>
</dbReference>
<dbReference type="Gene3D" id="3.90.550.50">
    <property type="match status" value="1"/>
</dbReference>
<dbReference type="GO" id="GO:0000139">
    <property type="term" value="C:Golgi membrane"/>
    <property type="evidence" value="ECO:0007669"/>
    <property type="project" value="UniProtKB-SubCell"/>
</dbReference>
<dbReference type="EC" id="2.4.1.-" evidence="10"/>
<reference evidence="11" key="2">
    <citation type="journal article" date="2021" name="Genome Biol. Evol.">
        <title>Developing a high-quality reference genome for a parasitic bivalve with doubly uniparental inheritance (Bivalvia: Unionida).</title>
        <authorList>
            <person name="Smith C.H."/>
        </authorList>
    </citation>
    <scope>NUCLEOTIDE SEQUENCE</scope>
    <source>
        <strain evidence="11">CHS0354</strain>
        <tissue evidence="11">Mantle</tissue>
    </source>
</reference>
<comment type="subcellular location">
    <subcellularLocation>
        <location evidence="1 10">Golgi apparatus membrane</location>
        <topology evidence="1 10">Single-pass type II membrane protein</topology>
    </subcellularLocation>
</comment>
<evidence type="ECO:0000256" key="9">
    <source>
        <dbReference type="ARBA" id="ARBA00023136"/>
    </source>
</evidence>
<reference evidence="11" key="3">
    <citation type="submission" date="2023-05" db="EMBL/GenBank/DDBJ databases">
        <authorList>
            <person name="Smith C.H."/>
        </authorList>
    </citation>
    <scope>NUCLEOTIDE SEQUENCE</scope>
    <source>
        <strain evidence="11">CHS0354</strain>
        <tissue evidence="11">Mantle</tissue>
    </source>
</reference>
<evidence type="ECO:0000256" key="1">
    <source>
        <dbReference type="ARBA" id="ARBA00004323"/>
    </source>
</evidence>
<evidence type="ECO:0000256" key="7">
    <source>
        <dbReference type="ARBA" id="ARBA00022989"/>
    </source>
</evidence>
<keyword evidence="5" id="KW-0812">Transmembrane</keyword>
<gene>
    <name evidence="11" type="ORF">CHS0354_007089</name>
</gene>
<reference evidence="11" key="1">
    <citation type="journal article" date="2021" name="Genome Biol. Evol.">
        <title>A High-Quality Reference Genome for a Parasitic Bivalve with Doubly Uniparental Inheritance (Bivalvia: Unionida).</title>
        <authorList>
            <person name="Smith C.H."/>
        </authorList>
    </citation>
    <scope>NUCLEOTIDE SEQUENCE</scope>
    <source>
        <strain evidence="11">CHS0354</strain>
    </source>
</reference>
<comment type="similarity">
    <text evidence="2 10">Belongs to the glycosyltransferase 31 family.</text>
</comment>
<dbReference type="Proteomes" id="UP001195483">
    <property type="component" value="Unassembled WGS sequence"/>
</dbReference>
<dbReference type="PANTHER" id="PTHR11214">
    <property type="entry name" value="BETA-1,3-N-ACETYLGLUCOSAMINYLTRANSFERASE"/>
    <property type="match status" value="1"/>
</dbReference>
<dbReference type="InterPro" id="IPR002659">
    <property type="entry name" value="Glyco_trans_31"/>
</dbReference>
<dbReference type="GO" id="GO:0006493">
    <property type="term" value="P:protein O-linked glycosylation"/>
    <property type="evidence" value="ECO:0007669"/>
    <property type="project" value="TreeGrafter"/>
</dbReference>
<evidence type="ECO:0000256" key="4">
    <source>
        <dbReference type="ARBA" id="ARBA00022679"/>
    </source>
</evidence>
<keyword evidence="9" id="KW-0472">Membrane</keyword>
<evidence type="ECO:0000256" key="8">
    <source>
        <dbReference type="ARBA" id="ARBA00023034"/>
    </source>
</evidence>
<comment type="caution">
    <text evidence="11">The sequence shown here is derived from an EMBL/GenBank/DDBJ whole genome shotgun (WGS) entry which is preliminary data.</text>
</comment>